<keyword evidence="1" id="KW-0175">Coiled coil</keyword>
<reference evidence="2 3" key="1">
    <citation type="submission" date="2014-04" db="EMBL/GenBank/DDBJ databases">
        <title>Draft genome sequence of Photobacterium halotolerans S2753: a solonamide, ngercheumicin and holomycin producer.</title>
        <authorList>
            <person name="Machado H.R."/>
            <person name="Gram L."/>
        </authorList>
    </citation>
    <scope>NUCLEOTIDE SEQUENCE [LARGE SCALE GENOMIC DNA]</scope>
    <source>
        <strain evidence="2 3">S2753</strain>
    </source>
</reference>
<evidence type="ECO:0000313" key="2">
    <source>
        <dbReference type="EMBL" id="KDM89745.1"/>
    </source>
</evidence>
<evidence type="ECO:0008006" key="4">
    <source>
        <dbReference type="Google" id="ProtNLM"/>
    </source>
</evidence>
<keyword evidence="3" id="KW-1185">Reference proteome</keyword>
<dbReference type="AlphaFoldDB" id="A0A066RH41"/>
<dbReference type="Pfam" id="PF10973">
    <property type="entry name" value="DUF2799"/>
    <property type="match status" value="1"/>
</dbReference>
<gene>
    <name evidence="2" type="ORF">EA58_20900</name>
</gene>
<comment type="caution">
    <text evidence="2">The sequence shown here is derived from an EMBL/GenBank/DDBJ whole genome shotgun (WGS) entry which is preliminary data.</text>
</comment>
<name>A0A066RH41_9GAMM</name>
<evidence type="ECO:0000256" key="1">
    <source>
        <dbReference type="SAM" id="Coils"/>
    </source>
</evidence>
<dbReference type="InterPro" id="IPR021242">
    <property type="entry name" value="DUF2799"/>
</dbReference>
<accession>A0A066RH41</accession>
<dbReference type="Proteomes" id="UP000027192">
    <property type="component" value="Unassembled WGS sequence"/>
</dbReference>
<feature type="coiled-coil region" evidence="1">
    <location>
        <begin position="117"/>
        <end position="175"/>
    </location>
</feature>
<proteinExistence type="predicted"/>
<organism evidence="2 3">
    <name type="scientific">Photobacterium galatheae</name>
    <dbReference type="NCBI Taxonomy" id="1654360"/>
    <lineage>
        <taxon>Bacteria</taxon>
        <taxon>Pseudomonadati</taxon>
        <taxon>Pseudomonadota</taxon>
        <taxon>Gammaproteobacteria</taxon>
        <taxon>Vibrionales</taxon>
        <taxon>Vibrionaceae</taxon>
        <taxon>Photobacterium</taxon>
    </lineage>
</organism>
<dbReference type="EMBL" id="JMIB01000044">
    <property type="protein sequence ID" value="KDM89745.1"/>
    <property type="molecule type" value="Genomic_DNA"/>
</dbReference>
<protein>
    <recommendedName>
        <fullName evidence="4">DUF2799 domain-containing protein</fullName>
    </recommendedName>
</protein>
<sequence>MNKRYVMPAGVALLLTLSGCSAISEEECRLGDWYQIGLVDGQSGKKSYAATYSEECAEYGVTVDLKTYLDGRKEGLKTYCTYENGTIVGQSNQSYENVCPAGLAKEFLSGYTPYRNLAQAQEKLSAYENNINNYKERLGGDSLSNDDRKTIQAALKSAKSAKERAEYEVNRFEYELAIHKIDREIGQIHQQLTAEQISDAQKSMLNQRLVKLNDKRKFYDTLSTTENTIQSIKNIADMF</sequence>
<dbReference type="PROSITE" id="PS51257">
    <property type="entry name" value="PROKAR_LIPOPROTEIN"/>
    <property type="match status" value="1"/>
</dbReference>
<dbReference type="RefSeq" id="WP_051642280.1">
    <property type="nucleotide sequence ID" value="NZ_JAGSGC010000011.1"/>
</dbReference>
<evidence type="ECO:0000313" key="3">
    <source>
        <dbReference type="Proteomes" id="UP000027192"/>
    </source>
</evidence>